<protein>
    <submittedName>
        <fullName evidence="1">Uncharacterized protein</fullName>
    </submittedName>
</protein>
<reference evidence="1 2" key="1">
    <citation type="submission" date="2024-04" db="EMBL/GenBank/DDBJ databases">
        <title>Tritrichomonas musculus Genome.</title>
        <authorList>
            <person name="Alves-Ferreira E."/>
            <person name="Grigg M."/>
            <person name="Lorenzi H."/>
            <person name="Galac M."/>
        </authorList>
    </citation>
    <scope>NUCLEOTIDE SEQUENCE [LARGE SCALE GENOMIC DNA]</scope>
    <source>
        <strain evidence="1 2">EAF2021</strain>
    </source>
</reference>
<comment type="caution">
    <text evidence="1">The sequence shown here is derived from an EMBL/GenBank/DDBJ whole genome shotgun (WGS) entry which is preliminary data.</text>
</comment>
<dbReference type="InterPro" id="IPR036465">
    <property type="entry name" value="vWFA_dom_sf"/>
</dbReference>
<organism evidence="1 2">
    <name type="scientific">Tritrichomonas musculus</name>
    <dbReference type="NCBI Taxonomy" id="1915356"/>
    <lineage>
        <taxon>Eukaryota</taxon>
        <taxon>Metamonada</taxon>
        <taxon>Parabasalia</taxon>
        <taxon>Tritrichomonadida</taxon>
        <taxon>Tritrichomonadidae</taxon>
        <taxon>Tritrichomonas</taxon>
    </lineage>
</organism>
<dbReference type="EMBL" id="JAPFFF010000005">
    <property type="protein sequence ID" value="KAK8889024.1"/>
    <property type="molecule type" value="Genomic_DNA"/>
</dbReference>
<name>A0ABR2KD63_9EUKA</name>
<accession>A0ABR2KD63</accession>
<gene>
    <name evidence="1" type="ORF">M9Y10_033766</name>
</gene>
<dbReference type="SUPFAM" id="SSF53300">
    <property type="entry name" value="vWA-like"/>
    <property type="match status" value="1"/>
</dbReference>
<keyword evidence="2" id="KW-1185">Reference proteome</keyword>
<proteinExistence type="predicted"/>
<dbReference type="Proteomes" id="UP001470230">
    <property type="component" value="Unassembled WGS sequence"/>
</dbReference>
<evidence type="ECO:0000313" key="2">
    <source>
        <dbReference type="Proteomes" id="UP001470230"/>
    </source>
</evidence>
<evidence type="ECO:0000313" key="1">
    <source>
        <dbReference type="EMBL" id="KAK8889024.1"/>
    </source>
</evidence>
<sequence>MKSNIACTSSSTRQEIKHSDYNHAAVIYRNQDEEEPQYEPFVDENLRKEELEQEQLYFEDLEKLREDQLSIHHTVLYPLNKNSVIDISPMNNESSPTIKPKLSQLLRRLSYARNNVSEIAESFLEDPSRRKFKYNDYHGDTNSEGNKFIVNPRGLKLTYGIDDKGQTLFITEKSSLVLYYSKTKVKTYLEIPPLAYPLITELQKIIPFGCENENEENWVSAFKMALNDVSWREQSWKLIVWVSDKNSKESDQMKLFKKVRKMANLNINFLGINVSTNCNDGCLKTLIKMKDVYKSSKSGNFVIQNFDEPVDNSLECLTDSFSKMSFQTIHQIPFYYYEAPIIYHVKS</sequence>